<dbReference type="GO" id="GO:0004146">
    <property type="term" value="F:dihydrofolate reductase activity"/>
    <property type="evidence" value="ECO:0007669"/>
    <property type="project" value="InterPro"/>
</dbReference>
<organism evidence="7 8">
    <name type="scientific">Methylocella tundrae</name>
    <dbReference type="NCBI Taxonomy" id="227605"/>
    <lineage>
        <taxon>Bacteria</taxon>
        <taxon>Pseudomonadati</taxon>
        <taxon>Pseudomonadota</taxon>
        <taxon>Alphaproteobacteria</taxon>
        <taxon>Hyphomicrobiales</taxon>
        <taxon>Beijerinckiaceae</taxon>
        <taxon>Methylocella</taxon>
    </lineage>
</organism>
<dbReference type="SUPFAM" id="SSF53597">
    <property type="entry name" value="Dihydrofolate reductase-like"/>
    <property type="match status" value="1"/>
</dbReference>
<feature type="domain" description="N-acetyltransferase" evidence="5">
    <location>
        <begin position="7"/>
        <end position="159"/>
    </location>
</feature>
<feature type="domain" description="DHFR" evidence="6">
    <location>
        <begin position="171"/>
        <end position="267"/>
    </location>
</feature>
<dbReference type="Gene3D" id="3.40.430.10">
    <property type="entry name" value="Dihydrofolate Reductase, subunit A"/>
    <property type="match status" value="1"/>
</dbReference>
<evidence type="ECO:0000256" key="4">
    <source>
        <dbReference type="SAM" id="MobiDB-lite"/>
    </source>
</evidence>
<dbReference type="PROSITE" id="PS51330">
    <property type="entry name" value="DHFR_2"/>
    <property type="match status" value="1"/>
</dbReference>
<feature type="compositionally biased region" description="Basic residues" evidence="4">
    <location>
        <begin position="229"/>
        <end position="251"/>
    </location>
</feature>
<dbReference type="Pfam" id="PF00583">
    <property type="entry name" value="Acetyltransf_1"/>
    <property type="match status" value="1"/>
</dbReference>
<dbReference type="PROSITE" id="PS51186">
    <property type="entry name" value="GNAT"/>
    <property type="match status" value="1"/>
</dbReference>
<reference evidence="7 8" key="1">
    <citation type="submission" date="2019-03" db="EMBL/GenBank/DDBJ databases">
        <authorList>
            <person name="Kox A.R. M."/>
        </authorList>
    </citation>
    <scope>NUCLEOTIDE SEQUENCE [LARGE SCALE GENOMIC DNA]</scope>
    <source>
        <strain evidence="7">MTUNDRAET4 annotated genome</strain>
    </source>
</reference>
<evidence type="ECO:0000259" key="5">
    <source>
        <dbReference type="PROSITE" id="PS51186"/>
    </source>
</evidence>
<dbReference type="Proteomes" id="UP000294360">
    <property type="component" value="Chromosome"/>
</dbReference>
<dbReference type="InterPro" id="IPR016181">
    <property type="entry name" value="Acyl_CoA_acyltransferase"/>
</dbReference>
<dbReference type="Gene3D" id="3.40.630.30">
    <property type="match status" value="1"/>
</dbReference>
<dbReference type="SUPFAM" id="SSF55729">
    <property type="entry name" value="Acyl-CoA N-acyltransferases (Nat)"/>
    <property type="match status" value="1"/>
</dbReference>
<dbReference type="PRINTS" id="PR00070">
    <property type="entry name" value="DHFR"/>
</dbReference>
<dbReference type="AlphaFoldDB" id="A0A4U8YXL7"/>
<gene>
    <name evidence="7" type="ORF">MTUNDRAET4_1190</name>
</gene>
<evidence type="ECO:0000313" key="8">
    <source>
        <dbReference type="Proteomes" id="UP000294360"/>
    </source>
</evidence>
<evidence type="ECO:0000256" key="2">
    <source>
        <dbReference type="ARBA" id="ARBA00022679"/>
    </source>
</evidence>
<keyword evidence="2 7" id="KW-0808">Transferase</keyword>
<dbReference type="Pfam" id="PF00186">
    <property type="entry name" value="DHFR_1"/>
    <property type="match status" value="1"/>
</dbReference>
<feature type="region of interest" description="Disordered" evidence="4">
    <location>
        <begin position="217"/>
        <end position="267"/>
    </location>
</feature>
<dbReference type="PANTHER" id="PTHR10545:SF29">
    <property type="entry name" value="GH14572P-RELATED"/>
    <property type="match status" value="1"/>
</dbReference>
<evidence type="ECO:0000259" key="6">
    <source>
        <dbReference type="PROSITE" id="PS51330"/>
    </source>
</evidence>
<name>A0A4U8YXL7_METTU</name>
<dbReference type="CDD" id="cd04301">
    <property type="entry name" value="NAT_SF"/>
    <property type="match status" value="1"/>
</dbReference>
<accession>A0A4U8YXL7</accession>
<dbReference type="InterPro" id="IPR051016">
    <property type="entry name" value="Diverse_Substrate_AcTransf"/>
</dbReference>
<dbReference type="InterPro" id="IPR024072">
    <property type="entry name" value="DHFR-like_dom_sf"/>
</dbReference>
<dbReference type="FunFam" id="3.40.630.30:FF:000064">
    <property type="entry name" value="GNAT family acetyltransferase"/>
    <property type="match status" value="1"/>
</dbReference>
<evidence type="ECO:0000256" key="3">
    <source>
        <dbReference type="ARBA" id="ARBA00023315"/>
    </source>
</evidence>
<dbReference type="PANTHER" id="PTHR10545">
    <property type="entry name" value="DIAMINE N-ACETYLTRANSFERASE"/>
    <property type="match status" value="1"/>
</dbReference>
<dbReference type="EMBL" id="LR536450">
    <property type="protein sequence ID" value="VFU08083.1"/>
    <property type="molecule type" value="Genomic_DNA"/>
</dbReference>
<dbReference type="InterPro" id="IPR001796">
    <property type="entry name" value="DHFR_dom"/>
</dbReference>
<sequence>MTALTNARIRAAKPADAALIFKLVAELADYEHLSAELLATEQDIAAALFGPAPRAFCDIAEVSGEPSGFALWFYTFSSFRGRHGIWLEDLYVRPAFRGRGFGKALLRHVARRCVDENLGRFEWSVLDWNEPSIRFYKGMGARLMEQWRICRVEDEALRKLGGVEPPGMSVPLALVAAIGQNGVIGADDRLPFRLPSDLKRFRALTWGKPLLMGRKTFESIGRPLPGPRDHHRYARPRVQRGRKRRSRRLWSRRGSGPGATTRGSHGR</sequence>
<evidence type="ECO:0000313" key="7">
    <source>
        <dbReference type="EMBL" id="VFU08083.1"/>
    </source>
</evidence>
<evidence type="ECO:0000256" key="1">
    <source>
        <dbReference type="ARBA" id="ARBA00008694"/>
    </source>
</evidence>
<dbReference type="KEGG" id="mtun:MTUNDRAET4_1190"/>
<protein>
    <submittedName>
        <fullName evidence="7">GCN5-related N-acetyltransferase (Modular protein)</fullName>
    </submittedName>
</protein>
<dbReference type="InterPro" id="IPR000182">
    <property type="entry name" value="GNAT_dom"/>
</dbReference>
<keyword evidence="3" id="KW-0012">Acyltransferase</keyword>
<dbReference type="GO" id="GO:0008080">
    <property type="term" value="F:N-acetyltransferase activity"/>
    <property type="evidence" value="ECO:0007669"/>
    <property type="project" value="TreeGrafter"/>
</dbReference>
<comment type="similarity">
    <text evidence="1">Belongs to the acetyltransferase family.</text>
</comment>
<dbReference type="CDD" id="cd00209">
    <property type="entry name" value="DHFR"/>
    <property type="match status" value="1"/>
</dbReference>
<proteinExistence type="inferred from homology"/>
<dbReference type="GO" id="GO:0046654">
    <property type="term" value="P:tetrahydrofolate biosynthetic process"/>
    <property type="evidence" value="ECO:0007669"/>
    <property type="project" value="InterPro"/>
</dbReference>